<gene>
    <name evidence="1" type="ORF">UU72_C0008G0017</name>
</gene>
<reference evidence="1 2" key="1">
    <citation type="journal article" date="2015" name="Nature">
        <title>rRNA introns, odd ribosomes, and small enigmatic genomes across a large radiation of phyla.</title>
        <authorList>
            <person name="Brown C.T."/>
            <person name="Hug L.A."/>
            <person name="Thomas B.C."/>
            <person name="Sharon I."/>
            <person name="Castelle C.J."/>
            <person name="Singh A."/>
            <person name="Wilkins M.J."/>
            <person name="Williams K.H."/>
            <person name="Banfield J.F."/>
        </authorList>
    </citation>
    <scope>NUCLEOTIDE SEQUENCE [LARGE SCALE GENOMIC DNA]</scope>
</reference>
<proteinExistence type="predicted"/>
<evidence type="ECO:0000313" key="1">
    <source>
        <dbReference type="EMBL" id="KKS17035.1"/>
    </source>
</evidence>
<dbReference type="EMBL" id="LCBS01000008">
    <property type="protein sequence ID" value="KKS17035.1"/>
    <property type="molecule type" value="Genomic_DNA"/>
</dbReference>
<comment type="caution">
    <text evidence="1">The sequence shown here is derived from an EMBL/GenBank/DDBJ whole genome shotgun (WGS) entry which is preliminary data.</text>
</comment>
<evidence type="ECO:0000313" key="2">
    <source>
        <dbReference type="Proteomes" id="UP000034163"/>
    </source>
</evidence>
<dbReference type="AlphaFoldDB" id="A0A0G0WW98"/>
<sequence length="159" mass="18786">MASASNRFILAKWHFSRLIFFVLFRVLGFMRTGTANIVVQGWNALEETGRKGEAHYYLAYNLTGLLVKDKRPNVVDNSKRHFVPKRMLRHIMTPANFRITFENGNMVITLTPTKKKPRYNLFFENLKYLPFHGEFYRMVYVKCWDIPGGTISRFMLIRK</sequence>
<dbReference type="Proteomes" id="UP000034163">
    <property type="component" value="Unassembled WGS sequence"/>
</dbReference>
<accession>A0A0G0WW98</accession>
<name>A0A0G0WW98_UNCKA</name>
<organism evidence="1 2">
    <name type="scientific">candidate division WWE3 bacterium GW2011_GWB1_41_6</name>
    <dbReference type="NCBI Taxonomy" id="1619112"/>
    <lineage>
        <taxon>Bacteria</taxon>
        <taxon>Katanobacteria</taxon>
    </lineage>
</organism>
<protein>
    <submittedName>
        <fullName evidence="1">Uncharacterized protein</fullName>
    </submittedName>
</protein>